<comment type="similarity">
    <text evidence="6">Belongs to the ABC-4 integral membrane protein family.</text>
</comment>
<feature type="transmembrane region" description="Helical" evidence="8">
    <location>
        <begin position="432"/>
        <end position="456"/>
    </location>
</feature>
<dbReference type="STRING" id="1437606.BBOH_0683"/>
<keyword evidence="2" id="KW-1003">Cell membrane</keyword>
<dbReference type="GO" id="GO:0022857">
    <property type="term" value="F:transmembrane transporter activity"/>
    <property type="evidence" value="ECO:0007669"/>
    <property type="project" value="TreeGrafter"/>
</dbReference>
<feature type="region of interest" description="Disordered" evidence="7">
    <location>
        <begin position="228"/>
        <end position="302"/>
    </location>
</feature>
<feature type="transmembrane region" description="Helical" evidence="8">
    <location>
        <begin position="521"/>
        <end position="541"/>
    </location>
</feature>
<sequence length="556" mass="57078">MTNRRMFMRMLRGAVFRRRSRAVMAVVASLVGAATLFCLATICIAVPRQMNDEMRSYGANLVVIPNRQLADSDSGAGGGSGMGGMNDMKMGGATAGSQGSDAGMSNTDNPGSGQSNSSGSVQTGDSGVRDKASVPGGGFSDAAVKSLSAMVNEAGSAKSAAYRYENVQINSLPFVAAGVDPHDVKALNRHWSIEGKWPGDGGVMLGRDAATKLDVKIGSVITMKYRPGKAESVPASPHDSSGSNSSNGSDESGDKHSGMSGMSHGSGNTASGGMAGMSLDSSDGSGGDMSGMSHDSEKGMSRGMAGMKMSYIEPAGGHVSSAVMRYENPCVSPAEWHPTAPNAGGMEFRVAGIVDTGGSEDEIVYASNADVAKMTGFERGADVVEYSVNAPDAALGALANAINRRPSLAAKAQKVTRITASNVRIVTMLRTLLLIVTLVVLTLTLVGVGTTISSIVAQRQGEIALRKALGASSRDIALEFTVESAIYGLLGGLVGTVAGYLLARELSSSVFGQHLAVNWPLAVASVLLAALVAVVASLLPIHSAVRIDPAVVLREE</sequence>
<evidence type="ECO:0000256" key="1">
    <source>
        <dbReference type="ARBA" id="ARBA00004651"/>
    </source>
</evidence>
<dbReference type="PANTHER" id="PTHR30572:SF4">
    <property type="entry name" value="ABC TRANSPORTER PERMEASE YTRF"/>
    <property type="match status" value="1"/>
</dbReference>
<accession>A0A086ZH79</accession>
<dbReference type="PANTHER" id="PTHR30572">
    <property type="entry name" value="MEMBRANE COMPONENT OF TRANSPORTER-RELATED"/>
    <property type="match status" value="1"/>
</dbReference>
<name>A0A086ZH79_9BIFI</name>
<dbReference type="InterPro" id="IPR050250">
    <property type="entry name" value="Macrolide_Exporter_MacB"/>
</dbReference>
<feature type="transmembrane region" description="Helical" evidence="8">
    <location>
        <begin position="476"/>
        <end position="501"/>
    </location>
</feature>
<proteinExistence type="inferred from homology"/>
<evidence type="ECO:0000313" key="11">
    <source>
        <dbReference type="Proteomes" id="UP000029096"/>
    </source>
</evidence>
<evidence type="ECO:0000256" key="6">
    <source>
        <dbReference type="ARBA" id="ARBA00038076"/>
    </source>
</evidence>
<evidence type="ECO:0000256" key="3">
    <source>
        <dbReference type="ARBA" id="ARBA00022692"/>
    </source>
</evidence>
<dbReference type="Pfam" id="PF02687">
    <property type="entry name" value="FtsX"/>
    <property type="match status" value="1"/>
</dbReference>
<feature type="compositionally biased region" description="Low complexity" evidence="7">
    <location>
        <begin position="258"/>
        <end position="267"/>
    </location>
</feature>
<feature type="compositionally biased region" description="Low complexity" evidence="7">
    <location>
        <begin position="239"/>
        <end position="250"/>
    </location>
</feature>
<dbReference type="GO" id="GO:0005886">
    <property type="term" value="C:plasma membrane"/>
    <property type="evidence" value="ECO:0007669"/>
    <property type="project" value="UniProtKB-SubCell"/>
</dbReference>
<comment type="subcellular location">
    <subcellularLocation>
        <location evidence="1">Cell membrane</location>
        <topology evidence="1">Multi-pass membrane protein</topology>
    </subcellularLocation>
</comment>
<evidence type="ECO:0000256" key="5">
    <source>
        <dbReference type="ARBA" id="ARBA00023136"/>
    </source>
</evidence>
<dbReference type="Proteomes" id="UP000029096">
    <property type="component" value="Unassembled WGS sequence"/>
</dbReference>
<evidence type="ECO:0000256" key="2">
    <source>
        <dbReference type="ARBA" id="ARBA00022475"/>
    </source>
</evidence>
<organism evidence="10 11">
    <name type="scientific">Bifidobacterium bohemicum DSM 22767</name>
    <dbReference type="NCBI Taxonomy" id="1437606"/>
    <lineage>
        <taxon>Bacteria</taxon>
        <taxon>Bacillati</taxon>
        <taxon>Actinomycetota</taxon>
        <taxon>Actinomycetes</taxon>
        <taxon>Bifidobacteriales</taxon>
        <taxon>Bifidobacteriaceae</taxon>
        <taxon>Bifidobacterium</taxon>
    </lineage>
</organism>
<keyword evidence="5 8" id="KW-0472">Membrane</keyword>
<keyword evidence="3 8" id="KW-0812">Transmembrane</keyword>
<evidence type="ECO:0000313" key="10">
    <source>
        <dbReference type="EMBL" id="KFI45879.1"/>
    </source>
</evidence>
<dbReference type="AlphaFoldDB" id="A0A086ZH79"/>
<evidence type="ECO:0000259" key="9">
    <source>
        <dbReference type="Pfam" id="PF02687"/>
    </source>
</evidence>
<feature type="compositionally biased region" description="Gly residues" evidence="7">
    <location>
        <begin position="75"/>
        <end position="84"/>
    </location>
</feature>
<keyword evidence="4 8" id="KW-1133">Transmembrane helix</keyword>
<feature type="compositionally biased region" description="Polar residues" evidence="7">
    <location>
        <begin position="95"/>
        <end position="110"/>
    </location>
</feature>
<evidence type="ECO:0000256" key="4">
    <source>
        <dbReference type="ARBA" id="ARBA00022989"/>
    </source>
</evidence>
<feature type="domain" description="ABC3 transporter permease C-terminal" evidence="9">
    <location>
        <begin position="435"/>
        <end position="549"/>
    </location>
</feature>
<reference evidence="10 11" key="1">
    <citation type="submission" date="2014-03" db="EMBL/GenBank/DDBJ databases">
        <title>Genomics of Bifidobacteria.</title>
        <authorList>
            <person name="Ventura M."/>
            <person name="Milani C."/>
            <person name="Lugli G.A."/>
        </authorList>
    </citation>
    <scope>NUCLEOTIDE SEQUENCE [LARGE SCALE GENOMIC DNA]</scope>
    <source>
        <strain evidence="10 11">DSM 22767</strain>
    </source>
</reference>
<dbReference type="EMBL" id="JGYP01000002">
    <property type="protein sequence ID" value="KFI45879.1"/>
    <property type="molecule type" value="Genomic_DNA"/>
</dbReference>
<evidence type="ECO:0000256" key="7">
    <source>
        <dbReference type="SAM" id="MobiDB-lite"/>
    </source>
</evidence>
<dbReference type="RefSeq" id="WP_033522312.1">
    <property type="nucleotide sequence ID" value="NZ_JDUS01000019.1"/>
</dbReference>
<comment type="caution">
    <text evidence="10">The sequence shown here is derived from an EMBL/GenBank/DDBJ whole genome shotgun (WGS) entry which is preliminary data.</text>
</comment>
<feature type="compositionally biased region" description="Low complexity" evidence="7">
    <location>
        <begin position="111"/>
        <end position="120"/>
    </location>
</feature>
<keyword evidence="11" id="KW-1185">Reference proteome</keyword>
<gene>
    <name evidence="10" type="ORF">BBOH_0683</name>
</gene>
<protein>
    <submittedName>
        <fullName evidence="10">ABC transporter permease</fullName>
    </submittedName>
</protein>
<evidence type="ECO:0000256" key="8">
    <source>
        <dbReference type="SAM" id="Phobius"/>
    </source>
</evidence>
<feature type="region of interest" description="Disordered" evidence="7">
    <location>
        <begin position="70"/>
        <end position="135"/>
    </location>
</feature>
<dbReference type="eggNOG" id="COG0577">
    <property type="taxonomic scope" value="Bacteria"/>
</dbReference>
<dbReference type="InterPro" id="IPR003838">
    <property type="entry name" value="ABC3_permease_C"/>
</dbReference>